<dbReference type="CDD" id="cd00063">
    <property type="entry name" value="FN3"/>
    <property type="match status" value="1"/>
</dbReference>
<evidence type="ECO:0000259" key="1">
    <source>
        <dbReference type="PROSITE" id="PS50853"/>
    </source>
</evidence>
<sequence length="237" mass="27074">MFIYPQVPDPPRYISAIRINPHQIKVTWGDQPFHLGSLSGVNHLTENDNLPGQFQHPKHQPGQQIQRRVPITGFCIYYATNDNPDNEHVWKRLVVGAVNSATLFNLDAMASYVVRIKARGADLRYGPWSEPAVTDHPPSWDDAPMRSASLPIQPFQPLPFPPMLGRFYKETDLEFPQLACQGLLPRQIEPNVAAETAKAEASLLIQWYQPDSYLDIIKYKVRCLYDYFLPNLSSKKF</sequence>
<dbReference type="InterPro" id="IPR013783">
    <property type="entry name" value="Ig-like_fold"/>
</dbReference>
<dbReference type="Gene3D" id="2.60.40.10">
    <property type="entry name" value="Immunoglobulins"/>
    <property type="match status" value="1"/>
</dbReference>
<dbReference type="InterPro" id="IPR036116">
    <property type="entry name" value="FN3_sf"/>
</dbReference>
<protein>
    <recommendedName>
        <fullName evidence="1">Fibronectin type-III domain-containing protein</fullName>
    </recommendedName>
</protein>
<organism evidence="2 3">
    <name type="scientific">Protopolystoma xenopodis</name>
    <dbReference type="NCBI Taxonomy" id="117903"/>
    <lineage>
        <taxon>Eukaryota</taxon>
        <taxon>Metazoa</taxon>
        <taxon>Spiralia</taxon>
        <taxon>Lophotrochozoa</taxon>
        <taxon>Platyhelminthes</taxon>
        <taxon>Monogenea</taxon>
        <taxon>Polyopisthocotylea</taxon>
        <taxon>Polystomatidea</taxon>
        <taxon>Polystomatidae</taxon>
        <taxon>Protopolystoma</taxon>
    </lineage>
</organism>
<keyword evidence="3" id="KW-1185">Reference proteome</keyword>
<evidence type="ECO:0000313" key="2">
    <source>
        <dbReference type="EMBL" id="VEL43711.1"/>
    </source>
</evidence>
<dbReference type="OrthoDB" id="10253954at2759"/>
<proteinExistence type="predicted"/>
<gene>
    <name evidence="2" type="ORF">PXEA_LOCUS37151</name>
</gene>
<evidence type="ECO:0000313" key="3">
    <source>
        <dbReference type="Proteomes" id="UP000784294"/>
    </source>
</evidence>
<dbReference type="AlphaFoldDB" id="A0A3S5BWR8"/>
<dbReference type="SUPFAM" id="SSF49265">
    <property type="entry name" value="Fibronectin type III"/>
    <property type="match status" value="1"/>
</dbReference>
<dbReference type="Proteomes" id="UP000784294">
    <property type="component" value="Unassembled WGS sequence"/>
</dbReference>
<comment type="caution">
    <text evidence="2">The sequence shown here is derived from an EMBL/GenBank/DDBJ whole genome shotgun (WGS) entry which is preliminary data.</text>
</comment>
<name>A0A3S5BWR8_9PLAT</name>
<reference evidence="2" key="1">
    <citation type="submission" date="2018-11" db="EMBL/GenBank/DDBJ databases">
        <authorList>
            <consortium name="Pathogen Informatics"/>
        </authorList>
    </citation>
    <scope>NUCLEOTIDE SEQUENCE</scope>
</reference>
<feature type="domain" description="Fibronectin type-III" evidence="1">
    <location>
        <begin position="34"/>
        <end position="139"/>
    </location>
</feature>
<dbReference type="PROSITE" id="PS50853">
    <property type="entry name" value="FN3"/>
    <property type="match status" value="1"/>
</dbReference>
<dbReference type="InterPro" id="IPR003961">
    <property type="entry name" value="FN3_dom"/>
</dbReference>
<dbReference type="EMBL" id="CAAALY010284298">
    <property type="protein sequence ID" value="VEL43711.1"/>
    <property type="molecule type" value="Genomic_DNA"/>
</dbReference>
<accession>A0A3S5BWR8</accession>